<dbReference type="AlphaFoldDB" id="A0AAU2H984"/>
<dbReference type="EMBL" id="CP108253">
    <property type="protein sequence ID" value="WTU44443.1"/>
    <property type="molecule type" value="Genomic_DNA"/>
</dbReference>
<evidence type="ECO:0000313" key="1">
    <source>
        <dbReference type="EMBL" id="WTU44443.1"/>
    </source>
</evidence>
<reference evidence="1" key="1">
    <citation type="submission" date="2022-10" db="EMBL/GenBank/DDBJ databases">
        <title>The complete genomes of actinobacterial strains from the NBC collection.</title>
        <authorList>
            <person name="Joergensen T.S."/>
            <person name="Alvarez Arevalo M."/>
            <person name="Sterndorff E.B."/>
            <person name="Faurdal D."/>
            <person name="Vuksanovic O."/>
            <person name="Mourched A.-S."/>
            <person name="Charusanti P."/>
            <person name="Shaw S."/>
            <person name="Blin K."/>
            <person name="Weber T."/>
        </authorList>
    </citation>
    <scope>NUCLEOTIDE SEQUENCE</scope>
    <source>
        <strain evidence="1">NBC_00060</strain>
    </source>
</reference>
<evidence type="ECO:0008006" key="2">
    <source>
        <dbReference type="Google" id="ProtNLM"/>
    </source>
</evidence>
<name>A0AAU2H984_9ACTN</name>
<accession>A0AAU2H984</accession>
<protein>
    <recommendedName>
        <fullName evidence="2">Aminoglycoside phosphotransferase domain-containing protein</fullName>
    </recommendedName>
</protein>
<proteinExistence type="predicted"/>
<gene>
    <name evidence="1" type="ORF">OHV25_35110</name>
</gene>
<sequence length="407" mass="44400">MTAPAAAPSLRQLLADRADAQDWAGVAALSGVEVLGPVPSALGPSAPAWRHALASRGYRITDVSELKNSTCGFAQRDGRPYFFKYVRASSAVAELAGYLDFGAAGNRVPALLSLLRTDAGTVMVYEYLPSMGLGRGTLFDLLCRAERGGTLLPAGEVEPLLDRIRANCARRTVSSASPIDVFFARRVTERLVPWYFERHRPWLDQHVVVNSVPQPVTMRDAMEGTAAFFEGLGARECMLSQGDFSETNVGRGAVFVDLSNAGYNDVRGELATAFWSLFLGGGYLFPKYHPAAYRWREAPHADAAPLCRARLDSRTATLHIDLAHRLSPARADLLGRLLDVFADAFGPGLFDRGLAPYLVMRAVGVLDLDTLDPADRAACTALVLYFWNERDDLGNVLRTLVDHGRTR</sequence>
<organism evidence="1">
    <name type="scientific">Streptomyces sp. NBC_00060</name>
    <dbReference type="NCBI Taxonomy" id="2975636"/>
    <lineage>
        <taxon>Bacteria</taxon>
        <taxon>Bacillati</taxon>
        <taxon>Actinomycetota</taxon>
        <taxon>Actinomycetes</taxon>
        <taxon>Kitasatosporales</taxon>
        <taxon>Streptomycetaceae</taxon>
        <taxon>Streptomyces</taxon>
    </lineage>
</organism>